<evidence type="ECO:0000256" key="16">
    <source>
        <dbReference type="HAMAP-Rule" id="MF_01274"/>
    </source>
</evidence>
<comment type="subcellular location">
    <subcellularLocation>
        <location evidence="3 16">Cytoplasm</location>
    </subcellularLocation>
</comment>
<name>A0A517XZM6_9BACT</name>
<protein>
    <recommendedName>
        <fullName evidence="15 16">Type III pantothenate kinase</fullName>
        <ecNumber evidence="6 16">2.7.1.33</ecNumber>
    </recommendedName>
    <alternativeName>
        <fullName evidence="16">PanK-III</fullName>
    </alternativeName>
    <alternativeName>
        <fullName evidence="16">Pantothenic acid kinase</fullName>
    </alternativeName>
</protein>
<comment type="cofactor">
    <cofactor evidence="16">
        <name>NH4(+)</name>
        <dbReference type="ChEBI" id="CHEBI:28938"/>
    </cofactor>
    <cofactor evidence="16">
        <name>K(+)</name>
        <dbReference type="ChEBI" id="CHEBI:29103"/>
    </cofactor>
    <text evidence="16">A monovalent cation. Ammonium or potassium.</text>
</comment>
<dbReference type="EC" id="2.7.1.33" evidence="6 16"/>
<evidence type="ECO:0000256" key="4">
    <source>
        <dbReference type="ARBA" id="ARBA00005225"/>
    </source>
</evidence>
<sequence>MLPAVVVDIGNTRVKWGRCAADGIADVVALPPDPAAWAAQVAAWGLGRGTRWAVGGVNPPVADALAAWVESIGGTCHHFRSPTELPIPLLVDEPAAVGIDRVFGALAARSLVPPSTPAVTVDVGTAVTVNLVDAAGAFRGGAIFPGPRLMALALRDRTAQLPLVELTGSPEGLGPATNTAAAIRTGIESAVVGGVHGLICGALDAAPAPGAWVFITGGAATVLAPYHLRDVTMTREPALNLLGIRLAAAALG</sequence>
<evidence type="ECO:0000256" key="10">
    <source>
        <dbReference type="ARBA" id="ARBA00022777"/>
    </source>
</evidence>
<dbReference type="KEGG" id="uli:ETAA1_49550"/>
<dbReference type="GO" id="GO:0015937">
    <property type="term" value="P:coenzyme A biosynthetic process"/>
    <property type="evidence" value="ECO:0007669"/>
    <property type="project" value="UniProtKB-UniRule"/>
</dbReference>
<evidence type="ECO:0000313" key="18">
    <source>
        <dbReference type="Proteomes" id="UP000319576"/>
    </source>
</evidence>
<dbReference type="Proteomes" id="UP000319576">
    <property type="component" value="Chromosome"/>
</dbReference>
<keyword evidence="7 16" id="KW-0963">Cytoplasm</keyword>
<dbReference type="UniPathway" id="UPA00241">
    <property type="reaction ID" value="UER00352"/>
</dbReference>
<dbReference type="RefSeq" id="WP_145243071.1">
    <property type="nucleotide sequence ID" value="NZ_CP036273.1"/>
</dbReference>
<dbReference type="PANTHER" id="PTHR34265">
    <property type="entry name" value="TYPE III PANTOTHENATE KINASE"/>
    <property type="match status" value="1"/>
</dbReference>
<dbReference type="GO" id="GO:0005524">
    <property type="term" value="F:ATP binding"/>
    <property type="evidence" value="ECO:0007669"/>
    <property type="project" value="UniProtKB-UniRule"/>
</dbReference>
<evidence type="ECO:0000313" key="17">
    <source>
        <dbReference type="EMBL" id="QDU22965.1"/>
    </source>
</evidence>
<comment type="pathway">
    <text evidence="4 16">Cofactor biosynthesis; coenzyme A biosynthesis; CoA from (R)-pantothenate: step 1/5.</text>
</comment>
<keyword evidence="16" id="KW-0479">Metal-binding</keyword>
<evidence type="ECO:0000256" key="5">
    <source>
        <dbReference type="ARBA" id="ARBA00011738"/>
    </source>
</evidence>
<keyword evidence="9 16" id="KW-0547">Nucleotide-binding</keyword>
<comment type="catalytic activity">
    <reaction evidence="1 16">
        <text>(R)-pantothenate + ATP = (R)-4'-phosphopantothenate + ADP + H(+)</text>
        <dbReference type="Rhea" id="RHEA:16373"/>
        <dbReference type="ChEBI" id="CHEBI:10986"/>
        <dbReference type="ChEBI" id="CHEBI:15378"/>
        <dbReference type="ChEBI" id="CHEBI:29032"/>
        <dbReference type="ChEBI" id="CHEBI:30616"/>
        <dbReference type="ChEBI" id="CHEBI:456216"/>
        <dbReference type="EC" id="2.7.1.33"/>
    </reaction>
</comment>
<dbReference type="NCBIfam" id="TIGR00671">
    <property type="entry name" value="baf"/>
    <property type="match status" value="1"/>
</dbReference>
<dbReference type="PANTHER" id="PTHR34265:SF1">
    <property type="entry name" value="TYPE III PANTOTHENATE KINASE"/>
    <property type="match status" value="1"/>
</dbReference>
<feature type="binding site" evidence="16">
    <location>
        <begin position="98"/>
        <end position="101"/>
    </location>
    <ligand>
        <name>substrate</name>
    </ligand>
</feature>
<evidence type="ECO:0000256" key="3">
    <source>
        <dbReference type="ARBA" id="ARBA00004496"/>
    </source>
</evidence>
<evidence type="ECO:0000256" key="9">
    <source>
        <dbReference type="ARBA" id="ARBA00022741"/>
    </source>
</evidence>
<dbReference type="GO" id="GO:0046872">
    <property type="term" value="F:metal ion binding"/>
    <property type="evidence" value="ECO:0007669"/>
    <property type="project" value="UniProtKB-KW"/>
</dbReference>
<dbReference type="OrthoDB" id="9804707at2"/>
<comment type="subunit">
    <text evidence="5 16">Homodimer.</text>
</comment>
<keyword evidence="18" id="KW-1185">Reference proteome</keyword>
<dbReference type="SUPFAM" id="SSF53067">
    <property type="entry name" value="Actin-like ATPase domain"/>
    <property type="match status" value="2"/>
</dbReference>
<evidence type="ECO:0000256" key="6">
    <source>
        <dbReference type="ARBA" id="ARBA00012102"/>
    </source>
</evidence>
<evidence type="ECO:0000256" key="11">
    <source>
        <dbReference type="ARBA" id="ARBA00022840"/>
    </source>
</evidence>
<evidence type="ECO:0000256" key="13">
    <source>
        <dbReference type="ARBA" id="ARBA00022993"/>
    </source>
</evidence>
<dbReference type="AlphaFoldDB" id="A0A517XZM6"/>
<keyword evidence="11 16" id="KW-0067">ATP-binding</keyword>
<evidence type="ECO:0000256" key="1">
    <source>
        <dbReference type="ARBA" id="ARBA00001206"/>
    </source>
</evidence>
<feature type="binding site" evidence="16">
    <location>
        <position position="125"/>
    </location>
    <ligand>
        <name>ATP</name>
        <dbReference type="ChEBI" id="CHEBI:30616"/>
    </ligand>
</feature>
<feature type="active site" description="Proton acceptor" evidence="16">
    <location>
        <position position="100"/>
    </location>
</feature>
<comment type="cofactor">
    <cofactor evidence="2">
        <name>K(+)</name>
        <dbReference type="ChEBI" id="CHEBI:29103"/>
    </cofactor>
</comment>
<keyword evidence="13 16" id="KW-0173">Coenzyme A biosynthesis</keyword>
<keyword evidence="12 16" id="KW-0630">Potassium</keyword>
<dbReference type="GO" id="GO:0005737">
    <property type="term" value="C:cytoplasm"/>
    <property type="evidence" value="ECO:0007669"/>
    <property type="project" value="UniProtKB-SubCell"/>
</dbReference>
<dbReference type="CDD" id="cd24015">
    <property type="entry name" value="ASKHA_NBD_PanK-III"/>
    <property type="match status" value="1"/>
</dbReference>
<keyword evidence="8 16" id="KW-0808">Transferase</keyword>
<dbReference type="HAMAP" id="MF_01274">
    <property type="entry name" value="Pantothen_kinase_3"/>
    <property type="match status" value="1"/>
</dbReference>
<dbReference type="Gene3D" id="3.30.420.40">
    <property type="match status" value="2"/>
</dbReference>
<feature type="binding site" evidence="16">
    <location>
        <begin position="8"/>
        <end position="15"/>
    </location>
    <ligand>
        <name>ATP</name>
        <dbReference type="ChEBI" id="CHEBI:30616"/>
    </ligand>
</feature>
<evidence type="ECO:0000256" key="8">
    <source>
        <dbReference type="ARBA" id="ARBA00022679"/>
    </source>
</evidence>
<organism evidence="17 18">
    <name type="scientific">Urbifossiella limnaea</name>
    <dbReference type="NCBI Taxonomy" id="2528023"/>
    <lineage>
        <taxon>Bacteria</taxon>
        <taxon>Pseudomonadati</taxon>
        <taxon>Planctomycetota</taxon>
        <taxon>Planctomycetia</taxon>
        <taxon>Gemmatales</taxon>
        <taxon>Gemmataceae</taxon>
        <taxon>Urbifossiella</taxon>
    </lineage>
</organism>
<keyword evidence="10 16" id="KW-0418">Kinase</keyword>
<dbReference type="InterPro" id="IPR043129">
    <property type="entry name" value="ATPase_NBD"/>
</dbReference>
<feature type="binding site" evidence="16">
    <location>
        <position position="122"/>
    </location>
    <ligand>
        <name>K(+)</name>
        <dbReference type="ChEBI" id="CHEBI:29103"/>
    </ligand>
</feature>
<comment type="caution">
    <text evidence="16">Lacks conserved residue(s) required for the propagation of feature annotation.</text>
</comment>
<proteinExistence type="inferred from homology"/>
<reference evidence="17 18" key="1">
    <citation type="submission" date="2019-02" db="EMBL/GenBank/DDBJ databases">
        <title>Deep-cultivation of Planctomycetes and their phenomic and genomic characterization uncovers novel biology.</title>
        <authorList>
            <person name="Wiegand S."/>
            <person name="Jogler M."/>
            <person name="Boedeker C."/>
            <person name="Pinto D."/>
            <person name="Vollmers J."/>
            <person name="Rivas-Marin E."/>
            <person name="Kohn T."/>
            <person name="Peeters S.H."/>
            <person name="Heuer A."/>
            <person name="Rast P."/>
            <person name="Oberbeckmann S."/>
            <person name="Bunk B."/>
            <person name="Jeske O."/>
            <person name="Meyerdierks A."/>
            <person name="Storesund J.E."/>
            <person name="Kallscheuer N."/>
            <person name="Luecker S."/>
            <person name="Lage O.M."/>
            <person name="Pohl T."/>
            <person name="Merkel B.J."/>
            <person name="Hornburger P."/>
            <person name="Mueller R.-W."/>
            <person name="Bruemmer F."/>
            <person name="Labrenz M."/>
            <person name="Spormann A.M."/>
            <person name="Op den Camp H."/>
            <person name="Overmann J."/>
            <person name="Amann R."/>
            <person name="Jetten M.S.M."/>
            <person name="Mascher T."/>
            <person name="Medema M.H."/>
            <person name="Devos D.P."/>
            <person name="Kaster A.-K."/>
            <person name="Ovreas L."/>
            <person name="Rohde M."/>
            <person name="Galperin M.Y."/>
            <person name="Jogler C."/>
        </authorList>
    </citation>
    <scope>NUCLEOTIDE SEQUENCE [LARGE SCALE GENOMIC DNA]</scope>
    <source>
        <strain evidence="17 18">ETA_A1</strain>
    </source>
</reference>
<accession>A0A517XZM6</accession>
<gene>
    <name evidence="16 17" type="primary">coaX</name>
    <name evidence="17" type="ORF">ETAA1_49550</name>
</gene>
<dbReference type="InterPro" id="IPR004619">
    <property type="entry name" value="Type_III_PanK"/>
</dbReference>
<evidence type="ECO:0000256" key="15">
    <source>
        <dbReference type="ARBA" id="ARBA00040883"/>
    </source>
</evidence>
<dbReference type="EMBL" id="CP036273">
    <property type="protein sequence ID" value="QDU22965.1"/>
    <property type="molecule type" value="Genomic_DNA"/>
</dbReference>
<comment type="function">
    <text evidence="16">Catalyzes the phosphorylation of pantothenate (Pan), the first step in CoA biosynthesis.</text>
</comment>
<evidence type="ECO:0000256" key="12">
    <source>
        <dbReference type="ARBA" id="ARBA00022958"/>
    </source>
</evidence>
<dbReference type="GO" id="GO:0004594">
    <property type="term" value="F:pantothenate kinase activity"/>
    <property type="evidence" value="ECO:0007669"/>
    <property type="project" value="UniProtKB-UniRule"/>
</dbReference>
<evidence type="ECO:0000256" key="7">
    <source>
        <dbReference type="ARBA" id="ARBA00022490"/>
    </source>
</evidence>
<dbReference type="Pfam" id="PF03309">
    <property type="entry name" value="Pan_kinase"/>
    <property type="match status" value="1"/>
</dbReference>
<evidence type="ECO:0000256" key="2">
    <source>
        <dbReference type="ARBA" id="ARBA00001958"/>
    </source>
</evidence>
<feature type="binding site" evidence="16">
    <location>
        <position position="179"/>
    </location>
    <ligand>
        <name>substrate</name>
    </ligand>
</feature>
<evidence type="ECO:0000256" key="14">
    <source>
        <dbReference type="ARBA" id="ARBA00038036"/>
    </source>
</evidence>
<comment type="similarity">
    <text evidence="14 16">Belongs to the type III pantothenate kinase family.</text>
</comment>